<dbReference type="InterPro" id="IPR036737">
    <property type="entry name" value="OmpA-like_sf"/>
</dbReference>
<evidence type="ECO:0000256" key="1">
    <source>
        <dbReference type="ARBA" id="ARBA00004442"/>
    </source>
</evidence>
<dbReference type="RefSeq" id="WP_053989412.1">
    <property type="nucleotide sequence ID" value="NZ_CP131573.1"/>
</dbReference>
<protein>
    <submittedName>
        <fullName evidence="4">OmpA family protein</fullName>
    </submittedName>
</protein>
<keyword evidence="3" id="KW-0998">Cell outer membrane</keyword>
<dbReference type="Gene3D" id="3.30.1330.60">
    <property type="entry name" value="OmpA-like domain"/>
    <property type="match status" value="1"/>
</dbReference>
<dbReference type="SUPFAM" id="SSF103088">
    <property type="entry name" value="OmpA-like"/>
    <property type="match status" value="1"/>
</dbReference>
<comment type="caution">
    <text evidence="4">The sequence shown here is derived from an EMBL/GenBank/DDBJ whole genome shotgun (WGS) entry which is preliminary data.</text>
</comment>
<dbReference type="AlphaFoldDB" id="A0A0M9F8R2"/>
<organism evidence="4 5">
    <name type="scientific">Photobacterium leiognathi subsp. mandapamensis</name>
    <name type="common">Photobacterium mandapamensis</name>
    <dbReference type="NCBI Taxonomy" id="48408"/>
    <lineage>
        <taxon>Bacteria</taxon>
        <taxon>Pseudomonadati</taxon>
        <taxon>Pseudomonadota</taxon>
        <taxon>Gammaproteobacteria</taxon>
        <taxon>Vibrionales</taxon>
        <taxon>Vibrionaceae</taxon>
        <taxon>Photobacterium</taxon>
    </lineage>
</organism>
<proteinExistence type="predicted"/>
<dbReference type="CDD" id="cd07185">
    <property type="entry name" value="OmpA_C-like"/>
    <property type="match status" value="1"/>
</dbReference>
<dbReference type="GeneID" id="99742566"/>
<sequence length="180" mass="19991">MKVRLFLLLVCTYMSGCVSDRAIYADYGPLACQKACPQVVIDAWPSVVNFGFDKSELTPAEMNRLANAVNVLQQNPSFKVAVVGSTDPEGSEEYNDALSMRRAQVVGDYLQSQGISSSRMTLIGTGERELFIHTDSRSDNRANRRTQLILLDANHEPVTMFFDKSKLPLEPNIMNPVNSL</sequence>
<keyword evidence="2" id="KW-0472">Membrane</keyword>
<evidence type="ECO:0000256" key="2">
    <source>
        <dbReference type="ARBA" id="ARBA00023136"/>
    </source>
</evidence>
<dbReference type="PANTHER" id="PTHR30329:SF21">
    <property type="entry name" value="LIPOPROTEIN YIAD-RELATED"/>
    <property type="match status" value="1"/>
</dbReference>
<dbReference type="PANTHER" id="PTHR30329">
    <property type="entry name" value="STATOR ELEMENT OF FLAGELLAR MOTOR COMPLEX"/>
    <property type="match status" value="1"/>
</dbReference>
<dbReference type="GO" id="GO:0009279">
    <property type="term" value="C:cell outer membrane"/>
    <property type="evidence" value="ECO:0007669"/>
    <property type="project" value="UniProtKB-SubCell"/>
</dbReference>
<reference evidence="4 5" key="1">
    <citation type="submission" date="2018-03" db="EMBL/GenBank/DDBJ databases">
        <title>Whole genome sequencing of Histamine producing bacteria.</title>
        <authorList>
            <person name="Butler K."/>
        </authorList>
    </citation>
    <scope>NUCLEOTIDE SEQUENCE [LARGE SCALE GENOMIC DNA]</scope>
    <source>
        <strain evidence="4 5">Res.4.1</strain>
    </source>
</reference>
<dbReference type="PRINTS" id="PR01021">
    <property type="entry name" value="OMPADOMAIN"/>
</dbReference>
<dbReference type="EMBL" id="PYNS01000020">
    <property type="protein sequence ID" value="PSV09276.1"/>
    <property type="molecule type" value="Genomic_DNA"/>
</dbReference>
<dbReference type="Proteomes" id="UP000240530">
    <property type="component" value="Unassembled WGS sequence"/>
</dbReference>
<name>A0A0M9F8R2_PHOLD</name>
<evidence type="ECO:0000313" key="5">
    <source>
        <dbReference type="Proteomes" id="UP000240530"/>
    </source>
</evidence>
<evidence type="ECO:0000256" key="3">
    <source>
        <dbReference type="ARBA" id="ARBA00023237"/>
    </source>
</evidence>
<dbReference type="PROSITE" id="PS51123">
    <property type="entry name" value="OMPA_2"/>
    <property type="match status" value="1"/>
</dbReference>
<comment type="subcellular location">
    <subcellularLocation>
        <location evidence="1">Cell outer membrane</location>
    </subcellularLocation>
</comment>
<dbReference type="InterPro" id="IPR050330">
    <property type="entry name" value="Bact_OuterMem_StrucFunc"/>
</dbReference>
<accession>A0A0M9F8R2</accession>
<gene>
    <name evidence="4" type="ORF">C0W93_15730</name>
</gene>
<evidence type="ECO:0000313" key="4">
    <source>
        <dbReference type="EMBL" id="PSV09276.1"/>
    </source>
</evidence>
<dbReference type="Pfam" id="PF00691">
    <property type="entry name" value="OmpA"/>
    <property type="match status" value="1"/>
</dbReference>
<dbReference type="InterPro" id="IPR006665">
    <property type="entry name" value="OmpA-like"/>
</dbReference>
<dbReference type="InterPro" id="IPR006664">
    <property type="entry name" value="OMP_bac"/>
</dbReference>